<dbReference type="InterPro" id="IPR000477">
    <property type="entry name" value="RT_dom"/>
</dbReference>
<feature type="domain" description="Reverse transcriptase" evidence="1">
    <location>
        <begin position="1"/>
        <end position="291"/>
    </location>
</feature>
<dbReference type="SUPFAM" id="SSF56672">
    <property type="entry name" value="DNA/RNA polymerases"/>
    <property type="match status" value="1"/>
</dbReference>
<comment type="caution">
    <text evidence="2">The sequence shown here is derived from an EMBL/GenBank/DDBJ whole genome shotgun (WGS) entry which is preliminary data.</text>
</comment>
<evidence type="ECO:0000313" key="2">
    <source>
        <dbReference type="EMBL" id="NWN90523.1"/>
    </source>
</evidence>
<organism evidence="2 3">
    <name type="scientific">Marinobacter adhaerens</name>
    <dbReference type="NCBI Taxonomy" id="1033846"/>
    <lineage>
        <taxon>Bacteria</taxon>
        <taxon>Pseudomonadati</taxon>
        <taxon>Pseudomonadota</taxon>
        <taxon>Gammaproteobacteria</taxon>
        <taxon>Pseudomonadales</taxon>
        <taxon>Marinobacteraceae</taxon>
        <taxon>Marinobacter</taxon>
    </lineage>
</organism>
<reference evidence="2 3" key="1">
    <citation type="submission" date="2020-03" db="EMBL/GenBank/DDBJ databases">
        <title>Metagenomic, metatranscriptomic, and metabolomic analyses revealed the key microbes and metabolic features during the fermentation of ganjang, Korean traditional soy sauce.</title>
        <authorList>
            <person name="Chun B.H."/>
            <person name="Jeon C.O."/>
        </authorList>
    </citation>
    <scope>NUCLEOTIDE SEQUENCE [LARGE SCALE GENOMIC DNA]</scope>
    <source>
        <strain evidence="2 3">KG14</strain>
    </source>
</reference>
<dbReference type="AlphaFoldDB" id="A0A851HNC6"/>
<proteinExistence type="predicted"/>
<accession>A0A851HNC6</accession>
<keyword evidence="3" id="KW-1185">Reference proteome</keyword>
<protein>
    <submittedName>
        <fullName evidence="2">RNA-directed DNA polymerase</fullName>
    </submittedName>
</protein>
<dbReference type="GO" id="GO:0003964">
    <property type="term" value="F:RNA-directed DNA polymerase activity"/>
    <property type="evidence" value="ECO:0007669"/>
    <property type="project" value="UniProtKB-KW"/>
</dbReference>
<dbReference type="PROSITE" id="PS50878">
    <property type="entry name" value="RT_POL"/>
    <property type="match status" value="1"/>
</dbReference>
<dbReference type="EMBL" id="JABEVQ010000002">
    <property type="protein sequence ID" value="NWN90523.1"/>
    <property type="molecule type" value="Genomic_DNA"/>
</dbReference>
<evidence type="ECO:0000313" key="3">
    <source>
        <dbReference type="Proteomes" id="UP000536442"/>
    </source>
</evidence>
<dbReference type="Proteomes" id="UP000536442">
    <property type="component" value="Unassembled WGS sequence"/>
</dbReference>
<dbReference type="InterPro" id="IPR043502">
    <property type="entry name" value="DNA/RNA_pol_sf"/>
</dbReference>
<dbReference type="CDD" id="cd01646">
    <property type="entry name" value="RT_Bac_retron_I"/>
    <property type="match status" value="1"/>
</dbReference>
<keyword evidence="2" id="KW-0695">RNA-directed DNA polymerase</keyword>
<gene>
    <name evidence="2" type="ORF">HLV39_03285</name>
</gene>
<evidence type="ECO:0000259" key="1">
    <source>
        <dbReference type="PROSITE" id="PS50878"/>
    </source>
</evidence>
<dbReference type="Pfam" id="PF00078">
    <property type="entry name" value="RVT_1"/>
    <property type="match status" value="1"/>
</dbReference>
<keyword evidence="2" id="KW-0548">Nucleotidyltransferase</keyword>
<sequence length="561" mass="63222">MTTPELQHFERAAHEIAAHGDNDTLPFDLDVRFIRDKSSELAQIAFGFYSELKAGPANENKTRLVGMPVYSERLIAPSGPNGFRVVTKIHPFWNIYLNGLAIAIAETIEPNRNERAHSYRFLSGGGDQLFDRDRSWRAFKEATIEHARNTGPDAVIVQTDISSFYEHVSHHYIENFIGDLGGDSNIIAPQVNALLGQFSAKRSFGLPVGGQAARILAELFLSYVDNALSTAGINWHRYVDDYVIIAEDTADAYRALDVVAQSLMNYGLSLNKSKTVFLSSKHYQDYVAAQLGHGDDEATKLRSIDLKFDPYSDNPEVDYESLRETVESLEVRQLLNRELEKALPDNFLVAQIGRTLRLHSPNVALQIATTLLGAANIHAFRASFSTVMRGIAHLRSQEEFAGIHERIDALLDAVPEHSGHLLAVGTNRLHYLRCLRFSPNLHRKRYLQGLYDQTRSNALQRACIDCWRNWHDRVAFNSLRNQWNQMPSDCQRAFWLATFSFGDEGRSARRQLTPALPHAWALGTEPKIDQQAQVNGGHPRAAEPLFSDLYRGWAQEVRDAN</sequence>
<name>A0A851HNC6_9GAMM</name>
<keyword evidence="2" id="KW-0808">Transferase</keyword>